<dbReference type="RefSeq" id="WP_047317360.1">
    <property type="nucleotide sequence ID" value="NZ_LDPO01000001.1"/>
</dbReference>
<organism evidence="1 2">
    <name type="scientific">Mycolicibacter heraklionensis</name>
    <dbReference type="NCBI Taxonomy" id="512402"/>
    <lineage>
        <taxon>Bacteria</taxon>
        <taxon>Bacillati</taxon>
        <taxon>Actinomycetota</taxon>
        <taxon>Actinomycetes</taxon>
        <taxon>Mycobacteriales</taxon>
        <taxon>Mycobacteriaceae</taxon>
        <taxon>Mycolicibacter</taxon>
    </lineage>
</organism>
<name>A0ABR5FL01_9MYCO</name>
<dbReference type="Proteomes" id="UP000036464">
    <property type="component" value="Unassembled WGS sequence"/>
</dbReference>
<evidence type="ECO:0000313" key="2">
    <source>
        <dbReference type="Proteomes" id="UP000036464"/>
    </source>
</evidence>
<accession>A0ABR5FL01</accession>
<protein>
    <submittedName>
        <fullName evidence="1">Uncharacterized protein</fullName>
    </submittedName>
</protein>
<dbReference type="EMBL" id="LDPO01000001">
    <property type="protein sequence ID" value="KLO31574.1"/>
    <property type="molecule type" value="Genomic_DNA"/>
</dbReference>
<proteinExistence type="predicted"/>
<gene>
    <name evidence="1" type="ORF">ABW16_01685</name>
</gene>
<sequence>MTITNTVPGGFLQSLAAKQINLSSDTLKVILLDNGYTFSDSHRYQSDLGAHEIPNGNGYTTGGQALTNQAVSYASKTLSLTADNPVWNDSTITAYKAAVVDTTPGTAAANPILTVIDFGGAESDTNGTFQITWNDGVVLTISHP</sequence>
<evidence type="ECO:0000313" key="1">
    <source>
        <dbReference type="EMBL" id="KLO31574.1"/>
    </source>
</evidence>
<keyword evidence="2" id="KW-1185">Reference proteome</keyword>
<comment type="caution">
    <text evidence="1">The sequence shown here is derived from an EMBL/GenBank/DDBJ whole genome shotgun (WGS) entry which is preliminary data.</text>
</comment>
<reference evidence="1 2" key="1">
    <citation type="submission" date="2015-05" db="EMBL/GenBank/DDBJ databases">
        <title>Genome sequence of Mycobacterium heraklionense Davo strain.</title>
        <authorList>
            <person name="Greninger A.L."/>
            <person name="Cunningham G."/>
            <person name="Miller S."/>
        </authorList>
    </citation>
    <scope>NUCLEOTIDE SEQUENCE [LARGE SCALE GENOMIC DNA]</scope>
    <source>
        <strain evidence="1 2">Davo</strain>
    </source>
</reference>